<organism evidence="1 2">
    <name type="scientific">Amycolatopsis taiwanensis</name>
    <dbReference type="NCBI Taxonomy" id="342230"/>
    <lineage>
        <taxon>Bacteria</taxon>
        <taxon>Bacillati</taxon>
        <taxon>Actinomycetota</taxon>
        <taxon>Actinomycetes</taxon>
        <taxon>Pseudonocardiales</taxon>
        <taxon>Pseudonocardiaceae</taxon>
        <taxon>Amycolatopsis</taxon>
    </lineage>
</organism>
<comment type="caution">
    <text evidence="1">The sequence shown here is derived from an EMBL/GenBank/DDBJ whole genome shotgun (WGS) entry which is preliminary data.</text>
</comment>
<accession>A0A9W6QZC6</accession>
<dbReference type="EMBL" id="BSTI01000006">
    <property type="protein sequence ID" value="GLY66483.1"/>
    <property type="molecule type" value="Genomic_DNA"/>
</dbReference>
<gene>
    <name evidence="1" type="ORF">Atai01_31020</name>
</gene>
<evidence type="ECO:0000313" key="2">
    <source>
        <dbReference type="Proteomes" id="UP001165136"/>
    </source>
</evidence>
<keyword evidence="2" id="KW-1185">Reference proteome</keyword>
<protein>
    <submittedName>
        <fullName evidence="1">Uncharacterized protein</fullName>
    </submittedName>
</protein>
<dbReference type="AlphaFoldDB" id="A0A9W6QZC6"/>
<proteinExistence type="predicted"/>
<evidence type="ECO:0000313" key="1">
    <source>
        <dbReference type="EMBL" id="GLY66483.1"/>
    </source>
</evidence>
<reference evidence="1" key="1">
    <citation type="submission" date="2023-03" db="EMBL/GenBank/DDBJ databases">
        <title>Amycolatopsis taiwanensis NBRC 103393.</title>
        <authorList>
            <person name="Ichikawa N."/>
            <person name="Sato H."/>
            <person name="Tonouchi N."/>
        </authorList>
    </citation>
    <scope>NUCLEOTIDE SEQUENCE</scope>
    <source>
        <strain evidence="1">NBRC 103393</strain>
    </source>
</reference>
<name>A0A9W6QZC6_9PSEU</name>
<dbReference type="Proteomes" id="UP001165136">
    <property type="component" value="Unassembled WGS sequence"/>
</dbReference>
<dbReference type="RefSeq" id="WP_285487273.1">
    <property type="nucleotide sequence ID" value="NZ_BSTI01000006.1"/>
</dbReference>
<sequence>MSLTREFPVPTLHRMIADALQDLKQARNLDDTNRMTRAEIRMNTLLEQLGRRSAPGTSPRESAA</sequence>